<sequence length="57" mass="6446">MMIMVKGSSFLVQLSWCSSFFFFSFFSLQDGVYDAALKLIPKLLQTQDSSENGLIDI</sequence>
<evidence type="ECO:0000313" key="1">
    <source>
        <dbReference type="EMBL" id="TYI94009.1"/>
    </source>
</evidence>
<dbReference type="Proteomes" id="UP000323597">
    <property type="component" value="Chromosome D02"/>
</dbReference>
<gene>
    <name evidence="1" type="ORF">E1A91_D02G174300v1</name>
</gene>
<keyword evidence="2" id="KW-1185">Reference proteome</keyword>
<organism evidence="1 2">
    <name type="scientific">Gossypium mustelinum</name>
    <name type="common">Cotton</name>
    <name type="synonym">Gossypium caicoense</name>
    <dbReference type="NCBI Taxonomy" id="34275"/>
    <lineage>
        <taxon>Eukaryota</taxon>
        <taxon>Viridiplantae</taxon>
        <taxon>Streptophyta</taxon>
        <taxon>Embryophyta</taxon>
        <taxon>Tracheophyta</taxon>
        <taxon>Spermatophyta</taxon>
        <taxon>Magnoliopsida</taxon>
        <taxon>eudicotyledons</taxon>
        <taxon>Gunneridae</taxon>
        <taxon>Pentapetalae</taxon>
        <taxon>rosids</taxon>
        <taxon>malvids</taxon>
        <taxon>Malvales</taxon>
        <taxon>Malvaceae</taxon>
        <taxon>Malvoideae</taxon>
        <taxon>Gossypium</taxon>
    </lineage>
</organism>
<reference evidence="1 2" key="1">
    <citation type="submission" date="2019-07" db="EMBL/GenBank/DDBJ databases">
        <title>WGS assembly of Gossypium mustelinum.</title>
        <authorList>
            <person name="Chen Z.J."/>
            <person name="Sreedasyam A."/>
            <person name="Ando A."/>
            <person name="Song Q."/>
            <person name="De L."/>
            <person name="Hulse-Kemp A."/>
            <person name="Ding M."/>
            <person name="Ye W."/>
            <person name="Kirkbride R."/>
            <person name="Jenkins J."/>
            <person name="Plott C."/>
            <person name="Lovell J."/>
            <person name="Lin Y.-M."/>
            <person name="Vaughn R."/>
            <person name="Liu B."/>
            <person name="Li W."/>
            <person name="Simpson S."/>
            <person name="Scheffler B."/>
            <person name="Saski C."/>
            <person name="Grover C."/>
            <person name="Hu G."/>
            <person name="Conover J."/>
            <person name="Carlson J."/>
            <person name="Shu S."/>
            <person name="Boston L."/>
            <person name="Williams M."/>
            <person name="Peterson D."/>
            <person name="Mcgee K."/>
            <person name="Jones D."/>
            <person name="Wendel J."/>
            <person name="Stelly D."/>
            <person name="Grimwood J."/>
            <person name="Schmutz J."/>
        </authorList>
    </citation>
    <scope>NUCLEOTIDE SEQUENCE [LARGE SCALE GENOMIC DNA]</scope>
    <source>
        <strain evidence="1">1408120.09</strain>
    </source>
</reference>
<protein>
    <submittedName>
        <fullName evidence="1">Uncharacterized protein</fullName>
    </submittedName>
</protein>
<proteinExistence type="predicted"/>
<dbReference type="EMBL" id="CM017650">
    <property type="protein sequence ID" value="TYI94009.1"/>
    <property type="molecule type" value="Genomic_DNA"/>
</dbReference>
<accession>A0A5D2VXJ6</accession>
<evidence type="ECO:0000313" key="2">
    <source>
        <dbReference type="Proteomes" id="UP000323597"/>
    </source>
</evidence>
<name>A0A5D2VXJ6_GOSMU</name>
<dbReference type="AlphaFoldDB" id="A0A5D2VXJ6"/>